<proteinExistence type="predicted"/>
<organism evidence="2 3">
    <name type="scientific">Asticcacaulis currens</name>
    <dbReference type="NCBI Taxonomy" id="2984210"/>
    <lineage>
        <taxon>Bacteria</taxon>
        <taxon>Pseudomonadati</taxon>
        <taxon>Pseudomonadota</taxon>
        <taxon>Alphaproteobacteria</taxon>
        <taxon>Caulobacterales</taxon>
        <taxon>Caulobacteraceae</taxon>
        <taxon>Asticcacaulis</taxon>
    </lineage>
</organism>
<dbReference type="EMBL" id="JAQQKW010000002">
    <property type="protein sequence ID" value="MDC7693656.1"/>
    <property type="molecule type" value="Genomic_DNA"/>
</dbReference>
<dbReference type="Pfam" id="PF12146">
    <property type="entry name" value="Hydrolase_4"/>
    <property type="match status" value="1"/>
</dbReference>
<keyword evidence="2" id="KW-0378">Hydrolase</keyword>
<keyword evidence="3" id="KW-1185">Reference proteome</keyword>
<comment type="caution">
    <text evidence="2">The sequence shown here is derived from an EMBL/GenBank/DDBJ whole genome shotgun (WGS) entry which is preliminary data.</text>
</comment>
<dbReference type="GO" id="GO:0016787">
    <property type="term" value="F:hydrolase activity"/>
    <property type="evidence" value="ECO:0007669"/>
    <property type="project" value="UniProtKB-KW"/>
</dbReference>
<feature type="domain" description="Serine aminopeptidase S33" evidence="1">
    <location>
        <begin position="15"/>
        <end position="250"/>
    </location>
</feature>
<protein>
    <submittedName>
        <fullName evidence="2">Alpha/beta fold hydrolase</fullName>
    </submittedName>
</protein>
<accession>A0ABT5IDX7</accession>
<evidence type="ECO:0000313" key="3">
    <source>
        <dbReference type="Proteomes" id="UP001216595"/>
    </source>
</evidence>
<dbReference type="SUPFAM" id="SSF53474">
    <property type="entry name" value="alpha/beta-Hydrolases"/>
    <property type="match status" value="1"/>
</dbReference>
<evidence type="ECO:0000259" key="1">
    <source>
        <dbReference type="Pfam" id="PF12146"/>
    </source>
</evidence>
<dbReference type="InterPro" id="IPR022742">
    <property type="entry name" value="Hydrolase_4"/>
</dbReference>
<dbReference type="Gene3D" id="3.40.50.1820">
    <property type="entry name" value="alpha/beta hydrolase"/>
    <property type="match status" value="1"/>
</dbReference>
<dbReference type="Proteomes" id="UP001216595">
    <property type="component" value="Unassembled WGS sequence"/>
</dbReference>
<reference evidence="2 3" key="1">
    <citation type="submission" date="2023-01" db="EMBL/GenBank/DDBJ databases">
        <title>Novel species of the genus Asticcacaulis isolated from rivers.</title>
        <authorList>
            <person name="Lu H."/>
        </authorList>
    </citation>
    <scope>NUCLEOTIDE SEQUENCE [LARGE SCALE GENOMIC DNA]</scope>
    <source>
        <strain evidence="2 3">DXS10W</strain>
    </source>
</reference>
<dbReference type="InterPro" id="IPR029058">
    <property type="entry name" value="AB_hydrolase_fold"/>
</dbReference>
<gene>
    <name evidence="2" type="ORF">PQU94_05100</name>
</gene>
<dbReference type="PIRSF" id="PIRSF017388">
    <property type="entry name" value="Esterase_lipase"/>
    <property type="match status" value="1"/>
</dbReference>
<name>A0ABT5IDX7_9CAUL</name>
<dbReference type="InterPro" id="IPR012354">
    <property type="entry name" value="Esterase_lipase"/>
</dbReference>
<dbReference type="RefSeq" id="WP_272740406.1">
    <property type="nucleotide sequence ID" value="NZ_JAQQKW010000002.1"/>
</dbReference>
<evidence type="ECO:0000313" key="2">
    <source>
        <dbReference type="EMBL" id="MDC7693656.1"/>
    </source>
</evidence>
<sequence length="276" mass="30177">MNMMTGDLSHEKTGRDLVILVHGLTGMPAEMRYVARKMAQHGLAVETPLLAGHGHDYAALIATDWRDWLDSLIRLYDEKATAYERVHVAGICVGGLLGFMLAQKRAIASCTVYSPLFAFDGWAMKAHYAIIPLAWPLMYLPGLRAHVVEESHPFGLKDERLRELAATSQEALIPGALEGMPYKSLAGSWRLGQAVLRAAPDNRTPLTLVHAREDDIGSLSNAHRLREASGVSARLVVLENSYHMVHVDQERGKVVAATLEAIHAVMPGFAEPASDA</sequence>